<evidence type="ECO:0000256" key="5">
    <source>
        <dbReference type="ARBA" id="ARBA00023136"/>
    </source>
</evidence>
<feature type="domain" description="DUF5698" evidence="8">
    <location>
        <begin position="29"/>
        <end position="86"/>
    </location>
</feature>
<feature type="transmembrane region" description="Helical" evidence="6">
    <location>
        <begin position="43"/>
        <end position="62"/>
    </location>
</feature>
<accession>A0A6J4LVN7</accession>
<dbReference type="Pfam" id="PF10035">
    <property type="entry name" value="DUF2179"/>
    <property type="match status" value="1"/>
</dbReference>
<proteinExistence type="predicted"/>
<comment type="subcellular location">
    <subcellularLocation>
        <location evidence="1">Cell membrane</location>
        <topology evidence="1">Multi-pass membrane protein</topology>
    </subcellularLocation>
</comment>
<reference evidence="9" key="1">
    <citation type="submission" date="2020-02" db="EMBL/GenBank/DDBJ databases">
        <authorList>
            <person name="Meier V. D."/>
        </authorList>
    </citation>
    <scope>NUCLEOTIDE SEQUENCE</scope>
    <source>
        <strain evidence="9">AVDCRST_MAG11</strain>
    </source>
</reference>
<evidence type="ECO:0000256" key="2">
    <source>
        <dbReference type="ARBA" id="ARBA00022475"/>
    </source>
</evidence>
<evidence type="ECO:0000256" key="1">
    <source>
        <dbReference type="ARBA" id="ARBA00004651"/>
    </source>
</evidence>
<dbReference type="GO" id="GO:0005886">
    <property type="term" value="C:plasma membrane"/>
    <property type="evidence" value="ECO:0007669"/>
    <property type="project" value="UniProtKB-SubCell"/>
</dbReference>
<sequence length="167" mass="17525">MSDLDLLFAAPIGALLIFACRIVDVSCDTIRMLLAIRGRRGIAGALGFVQALVWILAVGNAVKHLDSPLHILGYAGGFAAGTFVGITIEALLAYGLAQLRIVSAHGGVEIAEALRAHGFGVTEFAGHGREGSVEVVSTVVKRAQVADVMRIVDRHDPQAFVTAAEPQ</sequence>
<dbReference type="InterPro" id="IPR019264">
    <property type="entry name" value="DUF2179"/>
</dbReference>
<feature type="transmembrane region" description="Helical" evidence="6">
    <location>
        <begin position="74"/>
        <end position="97"/>
    </location>
</feature>
<evidence type="ECO:0000256" key="4">
    <source>
        <dbReference type="ARBA" id="ARBA00022989"/>
    </source>
</evidence>
<feature type="transmembrane region" description="Helical" evidence="6">
    <location>
        <begin position="6"/>
        <end position="23"/>
    </location>
</feature>
<dbReference type="EMBL" id="CADCTU010000671">
    <property type="protein sequence ID" value="CAA9343143.1"/>
    <property type="molecule type" value="Genomic_DNA"/>
</dbReference>
<name>A0A6J4LVN7_9BACT</name>
<dbReference type="Pfam" id="PF18955">
    <property type="entry name" value="DUF5698"/>
    <property type="match status" value="1"/>
</dbReference>
<dbReference type="InterPro" id="IPR022930">
    <property type="entry name" value="UPF0316"/>
</dbReference>
<keyword evidence="5 6" id="KW-0472">Membrane</keyword>
<protein>
    <recommendedName>
        <fullName evidence="10">DUF5698 domain-containing protein</fullName>
    </recommendedName>
</protein>
<keyword evidence="4 6" id="KW-1133">Transmembrane helix</keyword>
<keyword evidence="3 6" id="KW-0812">Transmembrane</keyword>
<evidence type="ECO:0008006" key="10">
    <source>
        <dbReference type="Google" id="ProtNLM"/>
    </source>
</evidence>
<dbReference type="InterPro" id="IPR044035">
    <property type="entry name" value="DUF5698"/>
</dbReference>
<dbReference type="CDD" id="cd16381">
    <property type="entry name" value="YitT_C_like_1"/>
    <property type="match status" value="1"/>
</dbReference>
<evidence type="ECO:0000256" key="6">
    <source>
        <dbReference type="SAM" id="Phobius"/>
    </source>
</evidence>
<evidence type="ECO:0000256" key="3">
    <source>
        <dbReference type="ARBA" id="ARBA00022692"/>
    </source>
</evidence>
<organism evidence="9">
    <name type="scientific">uncultured Gemmatimonadaceae bacterium</name>
    <dbReference type="NCBI Taxonomy" id="246130"/>
    <lineage>
        <taxon>Bacteria</taxon>
        <taxon>Pseudomonadati</taxon>
        <taxon>Gemmatimonadota</taxon>
        <taxon>Gemmatimonadia</taxon>
        <taxon>Gemmatimonadales</taxon>
        <taxon>Gemmatimonadaceae</taxon>
        <taxon>environmental samples</taxon>
    </lineage>
</organism>
<dbReference type="AlphaFoldDB" id="A0A6J4LVN7"/>
<keyword evidence="2" id="KW-1003">Cell membrane</keyword>
<dbReference type="InterPro" id="IPR015867">
    <property type="entry name" value="N-reg_PII/ATP_PRibTrfase_C"/>
</dbReference>
<evidence type="ECO:0000313" key="9">
    <source>
        <dbReference type="EMBL" id="CAA9343143.1"/>
    </source>
</evidence>
<dbReference type="PANTHER" id="PTHR40060">
    <property type="entry name" value="UPF0316 PROTEIN YEBE"/>
    <property type="match status" value="1"/>
</dbReference>
<dbReference type="Gene3D" id="3.30.70.120">
    <property type="match status" value="1"/>
</dbReference>
<dbReference type="PANTHER" id="PTHR40060:SF1">
    <property type="entry name" value="UPF0316 PROTEIN YEBE"/>
    <property type="match status" value="1"/>
</dbReference>
<feature type="domain" description="DUF2179" evidence="7">
    <location>
        <begin position="119"/>
        <end position="165"/>
    </location>
</feature>
<feature type="non-terminal residue" evidence="9">
    <location>
        <position position="167"/>
    </location>
</feature>
<evidence type="ECO:0000259" key="8">
    <source>
        <dbReference type="Pfam" id="PF18955"/>
    </source>
</evidence>
<evidence type="ECO:0000259" key="7">
    <source>
        <dbReference type="Pfam" id="PF10035"/>
    </source>
</evidence>
<gene>
    <name evidence="9" type="ORF">AVDCRST_MAG11-3073</name>
</gene>